<evidence type="ECO:0000256" key="1">
    <source>
        <dbReference type="SAM" id="MobiDB-lite"/>
    </source>
</evidence>
<organism evidence="2">
    <name type="scientific">Pacific black duck aveparvovirus</name>
    <dbReference type="NCBI Taxonomy" id="2759420"/>
    <lineage>
        <taxon>Viruses</taxon>
        <taxon>Monodnaviria</taxon>
        <taxon>Shotokuvirae</taxon>
        <taxon>Cossaviricota</taxon>
        <taxon>Quintoviricetes</taxon>
        <taxon>Piccovirales</taxon>
        <taxon>Parvoviridae</taxon>
        <taxon>Parvovirinae</taxon>
        <taxon>Aveparvovirus</taxon>
    </lineage>
</organism>
<proteinExistence type="predicted"/>
<sequence length="58" mass="5791">MLSRASDASPRSPVTAASPCASTAAAGAPKKPKTSATPGNRTVKYTKSSVKVGDIAFP</sequence>
<feature type="compositionally biased region" description="Low complexity" evidence="1">
    <location>
        <begin position="12"/>
        <end position="38"/>
    </location>
</feature>
<accession>A0A7D6WSF2</accession>
<name>A0A7D6WSF2_9VIRU</name>
<feature type="region of interest" description="Disordered" evidence="1">
    <location>
        <begin position="1"/>
        <end position="42"/>
    </location>
</feature>
<protein>
    <submittedName>
        <fullName evidence="2">Uncharacterized protein</fullName>
    </submittedName>
</protein>
<dbReference type="EMBL" id="MT247756">
    <property type="protein sequence ID" value="QMI57825.1"/>
    <property type="molecule type" value="Genomic_DNA"/>
</dbReference>
<evidence type="ECO:0000313" key="2">
    <source>
        <dbReference type="EMBL" id="QMI57825.1"/>
    </source>
</evidence>
<reference evidence="2" key="1">
    <citation type="journal article" date="2020" name="Sci">
        <title>Metagenomics characterisation of avian parvoviruses and picornaviruses from Australian wild ducks.</title>
        <authorList>
            <person name="Vibin J."/>
            <person name="Chamings A."/>
            <person name="Klaassen M."/>
            <person name="Bhatta T.R."/>
            <person name="Alexandersen S."/>
        </authorList>
    </citation>
    <scope>NUCLEOTIDE SEQUENCE</scope>
    <source>
        <strain evidence="2">PBDAPaV/N443/650nt/PBD08.18-AU-2018</strain>
    </source>
</reference>